<reference evidence="1" key="1">
    <citation type="journal article" date="2020" name="Stud. Mycol.">
        <title>101 Dothideomycetes genomes: a test case for predicting lifestyles and emergence of pathogens.</title>
        <authorList>
            <person name="Haridas S."/>
            <person name="Albert R."/>
            <person name="Binder M."/>
            <person name="Bloem J."/>
            <person name="Labutti K."/>
            <person name="Salamov A."/>
            <person name="Andreopoulos B."/>
            <person name="Baker S."/>
            <person name="Barry K."/>
            <person name="Bills G."/>
            <person name="Bluhm B."/>
            <person name="Cannon C."/>
            <person name="Castanera R."/>
            <person name="Culley D."/>
            <person name="Daum C."/>
            <person name="Ezra D."/>
            <person name="Gonzalez J."/>
            <person name="Henrissat B."/>
            <person name="Kuo A."/>
            <person name="Liang C."/>
            <person name="Lipzen A."/>
            <person name="Lutzoni F."/>
            <person name="Magnuson J."/>
            <person name="Mondo S."/>
            <person name="Nolan M."/>
            <person name="Ohm R."/>
            <person name="Pangilinan J."/>
            <person name="Park H.-J."/>
            <person name="Ramirez L."/>
            <person name="Alfaro M."/>
            <person name="Sun H."/>
            <person name="Tritt A."/>
            <person name="Yoshinaga Y."/>
            <person name="Zwiers L.-H."/>
            <person name="Turgeon B."/>
            <person name="Goodwin S."/>
            <person name="Spatafora J."/>
            <person name="Crous P."/>
            <person name="Grigoriev I."/>
        </authorList>
    </citation>
    <scope>NUCLEOTIDE SEQUENCE</scope>
    <source>
        <strain evidence="1">CBS 122367</strain>
    </source>
</reference>
<gene>
    <name evidence="1" type="ORF">K458DRAFT_389864</name>
</gene>
<evidence type="ECO:0000313" key="2">
    <source>
        <dbReference type="Proteomes" id="UP000799291"/>
    </source>
</evidence>
<keyword evidence="2" id="KW-1185">Reference proteome</keyword>
<name>A0A6G1IYB6_9PLEO</name>
<proteinExistence type="predicted"/>
<dbReference type="EMBL" id="MU005584">
    <property type="protein sequence ID" value="KAF2683256.1"/>
    <property type="molecule type" value="Genomic_DNA"/>
</dbReference>
<organism evidence="1 2">
    <name type="scientific">Lentithecium fluviatile CBS 122367</name>
    <dbReference type="NCBI Taxonomy" id="1168545"/>
    <lineage>
        <taxon>Eukaryota</taxon>
        <taxon>Fungi</taxon>
        <taxon>Dikarya</taxon>
        <taxon>Ascomycota</taxon>
        <taxon>Pezizomycotina</taxon>
        <taxon>Dothideomycetes</taxon>
        <taxon>Pleosporomycetidae</taxon>
        <taxon>Pleosporales</taxon>
        <taxon>Massarineae</taxon>
        <taxon>Lentitheciaceae</taxon>
        <taxon>Lentithecium</taxon>
    </lineage>
</organism>
<evidence type="ECO:0000313" key="1">
    <source>
        <dbReference type="EMBL" id="KAF2683256.1"/>
    </source>
</evidence>
<dbReference type="AlphaFoldDB" id="A0A6G1IYB6"/>
<sequence length="216" mass="23404">MKSSSIIASALCNIASASPLGNIQTDTSVELSAKLLYPPQKNTQMYNLQVKSDDANYNGSYATYTNASRTSVYPIYTVTKTQAAATKFEFYNHTAQGNPRFSAYALDDRQEAALMGPGPAGELLYLVNAGFPTSKSIPAGMLMEWATFIAPNNVLGVDDGSLLTRRTFVVVEGANKNNTIALWDGSTRTWDDIVPITLNLVKACKWKVDCPESVSP</sequence>
<dbReference type="Proteomes" id="UP000799291">
    <property type="component" value="Unassembled WGS sequence"/>
</dbReference>
<accession>A0A6G1IYB6</accession>
<protein>
    <submittedName>
        <fullName evidence="1">Uncharacterized protein</fullName>
    </submittedName>
</protein>